<evidence type="ECO:0008006" key="4">
    <source>
        <dbReference type="Google" id="ProtNLM"/>
    </source>
</evidence>
<dbReference type="InterPro" id="IPR011060">
    <property type="entry name" value="RibuloseP-bd_barrel"/>
</dbReference>
<dbReference type="KEGG" id="sgv:B1H19_03040"/>
<dbReference type="PIRSF" id="PIRSF005956">
    <property type="entry name" value="BtpA"/>
    <property type="match status" value="1"/>
</dbReference>
<dbReference type="Pfam" id="PF03437">
    <property type="entry name" value="BtpA"/>
    <property type="match status" value="1"/>
</dbReference>
<dbReference type="PANTHER" id="PTHR21381:SF3">
    <property type="entry name" value="SGC REGION PROTEIN SGCQ-RELATED"/>
    <property type="match status" value="1"/>
</dbReference>
<dbReference type="EMBL" id="CP020569">
    <property type="protein sequence ID" value="ARF53275.1"/>
    <property type="molecule type" value="Genomic_DNA"/>
</dbReference>
<protein>
    <recommendedName>
        <fullName evidence="4">Thiamine-phosphate synthase</fullName>
    </recommendedName>
</protein>
<gene>
    <name evidence="2" type="ORF">B1H19_03040</name>
</gene>
<dbReference type="PANTHER" id="PTHR21381">
    <property type="entry name" value="ZGC:162297"/>
    <property type="match status" value="1"/>
</dbReference>
<sequence>MLDFQAENGHKTVLGMIHLPPLPGTPFHEPGSFPRILDEAVAAARLLHGCGADGCLVQTVDRVYEAADSADPARIVAIGLVVRAIAEATGGRFPVGVQLMRNAISPSLAVARVAGGSFIRAGALVGATLSASGLIEAAPLAVAEYRKRIDAADIKIIADVHTMHFSWFGGRKPPAEVAAAARQAGADAVALCHRDEYKAIEMICATRRSAPGVPVILAGYTDHDNVARLLAAADGAFVGSCLKSADGGTGLDKDKVRRYLDVVRGLER</sequence>
<keyword evidence="3" id="KW-1185">Reference proteome</keyword>
<evidence type="ECO:0000313" key="3">
    <source>
        <dbReference type="Proteomes" id="UP000192726"/>
    </source>
</evidence>
<proteinExistence type="inferred from homology"/>
<dbReference type="InterPro" id="IPR005137">
    <property type="entry name" value="BtpA"/>
</dbReference>
<reference evidence="2 3" key="1">
    <citation type="submission" date="2017-04" db="EMBL/GenBank/DDBJ databases">
        <title>Complete Genome Sequence of Streptomyces gilvosporeus F607, a Capable Producer of Natamycin.</title>
        <authorList>
            <person name="Zong G."/>
            <person name="Zhong C."/>
            <person name="Fu J."/>
            <person name="Qin R."/>
            <person name="Cao G."/>
        </authorList>
    </citation>
    <scope>NUCLEOTIDE SEQUENCE [LARGE SCALE GENOMIC DNA]</scope>
    <source>
        <strain evidence="2 3">F607</strain>
    </source>
</reference>
<dbReference type="OrthoDB" id="9791357at2"/>
<dbReference type="STRING" id="553510.B1H19_03040"/>
<dbReference type="SUPFAM" id="SSF51366">
    <property type="entry name" value="Ribulose-phoshate binding barrel"/>
    <property type="match status" value="1"/>
</dbReference>
<dbReference type="Gene3D" id="3.20.20.70">
    <property type="entry name" value="Aldolase class I"/>
    <property type="match status" value="1"/>
</dbReference>
<dbReference type="Proteomes" id="UP000192726">
    <property type="component" value="Chromosome"/>
</dbReference>
<evidence type="ECO:0000313" key="2">
    <source>
        <dbReference type="EMBL" id="ARF53275.1"/>
    </source>
</evidence>
<name>A0A1V0TK11_9ACTN</name>
<comment type="similarity">
    <text evidence="1">Belongs to the BtpA family.</text>
</comment>
<evidence type="ECO:0000256" key="1">
    <source>
        <dbReference type="ARBA" id="ARBA00006007"/>
    </source>
</evidence>
<dbReference type="RefSeq" id="WP_083102705.1">
    <property type="nucleotide sequence ID" value="NZ_CP020569.1"/>
</dbReference>
<dbReference type="AlphaFoldDB" id="A0A1V0TK11"/>
<organism evidence="2 3">
    <name type="scientific">Streptomyces gilvosporeus</name>
    <dbReference type="NCBI Taxonomy" id="553510"/>
    <lineage>
        <taxon>Bacteria</taxon>
        <taxon>Bacillati</taxon>
        <taxon>Actinomycetota</taxon>
        <taxon>Actinomycetes</taxon>
        <taxon>Kitasatosporales</taxon>
        <taxon>Streptomycetaceae</taxon>
        <taxon>Streptomyces</taxon>
    </lineage>
</organism>
<accession>A0A1V0TK11</accession>
<dbReference type="InterPro" id="IPR013785">
    <property type="entry name" value="Aldolase_TIM"/>
</dbReference>